<dbReference type="Pfam" id="PF12867">
    <property type="entry name" value="DinB_2"/>
    <property type="match status" value="1"/>
</dbReference>
<accession>A0AAU7N0L2</accession>
<gene>
    <name evidence="2" type="ORF">ABNE31_03480</name>
</gene>
<reference evidence="2" key="1">
    <citation type="submission" date="2024-05" db="EMBL/GenBank/DDBJ databases">
        <title>Draft Genome Sequences of Flagellimonas sp. MMG031 and Marinobacter sp. MMG032 Isolated from the dinoflagellate Symbiodinium pilosum.</title>
        <authorList>
            <person name="Shikuma N.J."/>
            <person name="Farrell M.V."/>
        </authorList>
    </citation>
    <scope>NUCLEOTIDE SEQUENCE</scope>
    <source>
        <strain evidence="2">MMG031</strain>
    </source>
</reference>
<dbReference type="InterPro" id="IPR024775">
    <property type="entry name" value="DinB-like"/>
</dbReference>
<dbReference type="RefSeq" id="WP_349352386.1">
    <property type="nucleotide sequence ID" value="NZ_CP157804.1"/>
</dbReference>
<protein>
    <submittedName>
        <fullName evidence="2">DinB family protein</fullName>
    </submittedName>
</protein>
<dbReference type="KEGG" id="fld:ABNE31_03480"/>
<dbReference type="EMBL" id="CP157804">
    <property type="protein sequence ID" value="XBQ23986.1"/>
    <property type="molecule type" value="Genomic_DNA"/>
</dbReference>
<evidence type="ECO:0000259" key="1">
    <source>
        <dbReference type="Pfam" id="PF12867"/>
    </source>
</evidence>
<dbReference type="InterPro" id="IPR034660">
    <property type="entry name" value="DinB/YfiT-like"/>
</dbReference>
<evidence type="ECO:0000313" key="2">
    <source>
        <dbReference type="EMBL" id="XBQ23986.1"/>
    </source>
</evidence>
<sequence length="168" mass="18881">MSSTLEYWLSGSVPHVPALLQPAAHALLQSVREVKEYLAKFPEEQLWEKAYGRASVGFHLRHMTGVLDRLLTYAKQEPLTKEQFEFLKNEGNGEGAPTSEQLISALEDKVNEALIYFKTIPENTLTDERFVGRKKLPTTLIGLLFHAAEHSQRHVGQLLVTVSVVKGQ</sequence>
<feature type="domain" description="DinB-like" evidence="1">
    <location>
        <begin position="29"/>
        <end position="158"/>
    </location>
</feature>
<dbReference type="SUPFAM" id="SSF109854">
    <property type="entry name" value="DinB/YfiT-like putative metalloenzymes"/>
    <property type="match status" value="1"/>
</dbReference>
<name>A0AAU7N0L2_9FLAO</name>
<dbReference type="AlphaFoldDB" id="A0AAU7N0L2"/>
<organism evidence="2">
    <name type="scientific">Flagellimonas sp. MMG031</name>
    <dbReference type="NCBI Taxonomy" id="3158549"/>
    <lineage>
        <taxon>Bacteria</taxon>
        <taxon>Pseudomonadati</taxon>
        <taxon>Bacteroidota</taxon>
        <taxon>Flavobacteriia</taxon>
        <taxon>Flavobacteriales</taxon>
        <taxon>Flavobacteriaceae</taxon>
        <taxon>Flagellimonas</taxon>
    </lineage>
</organism>
<proteinExistence type="predicted"/>
<dbReference type="Gene3D" id="1.20.120.450">
    <property type="entry name" value="dinb family like domain"/>
    <property type="match status" value="1"/>
</dbReference>